<dbReference type="Pfam" id="PF11667">
    <property type="entry name" value="DUF3267"/>
    <property type="match status" value="1"/>
</dbReference>
<feature type="transmembrane region" description="Helical" evidence="1">
    <location>
        <begin position="106"/>
        <end position="128"/>
    </location>
</feature>
<dbReference type="InterPro" id="IPR021683">
    <property type="entry name" value="DUF3267"/>
</dbReference>
<evidence type="ECO:0000313" key="2">
    <source>
        <dbReference type="EMBL" id="QPC45987.1"/>
    </source>
</evidence>
<accession>A0A7S8C9S0</accession>
<keyword evidence="1" id="KW-0472">Membrane</keyword>
<keyword evidence="1" id="KW-1133">Transmembrane helix</keyword>
<evidence type="ECO:0000313" key="3">
    <source>
        <dbReference type="Proteomes" id="UP000593626"/>
    </source>
</evidence>
<feature type="transmembrane region" description="Helical" evidence="1">
    <location>
        <begin position="49"/>
        <end position="73"/>
    </location>
</feature>
<dbReference type="AlphaFoldDB" id="A0A7S8C9S0"/>
<evidence type="ECO:0000256" key="1">
    <source>
        <dbReference type="SAM" id="Phobius"/>
    </source>
</evidence>
<sequence>MHCYQPYRKQKVHSKDRMIIWSLLIAVITFCVIYVPVHLWSQTPNRDDHVLILIIGLILLYPLHKFFHILPIIHLWHDMKFSWSTLGKFVPLLTIQVRKPLVKWHYLTSLMFPLLINSLILSSLTFAFPAYSHYFTILQAVHFGICAQDLFILKSIVTCPNASYIEENSIGFEVLVNEAS</sequence>
<organism evidence="2 3">
    <name type="scientific">Mangrovibacillus cuniculi</name>
    <dbReference type="NCBI Taxonomy" id="2593652"/>
    <lineage>
        <taxon>Bacteria</taxon>
        <taxon>Bacillati</taxon>
        <taxon>Bacillota</taxon>
        <taxon>Bacilli</taxon>
        <taxon>Bacillales</taxon>
        <taxon>Bacillaceae</taxon>
        <taxon>Mangrovibacillus</taxon>
    </lineage>
</organism>
<protein>
    <submittedName>
        <fullName evidence="2">DUF3267 domain-containing protein</fullName>
    </submittedName>
</protein>
<dbReference type="RefSeq" id="WP_239673509.1">
    <property type="nucleotide sequence ID" value="NZ_CP049742.1"/>
</dbReference>
<reference evidence="2 3" key="1">
    <citation type="submission" date="2019-07" db="EMBL/GenBank/DDBJ databases">
        <title>Genome sequence of 2 isolates from Red Sea Mangroves.</title>
        <authorList>
            <person name="Sefrji F."/>
            <person name="Michoud G."/>
            <person name="Merlino G."/>
            <person name="Daffonchio D."/>
        </authorList>
    </citation>
    <scope>NUCLEOTIDE SEQUENCE [LARGE SCALE GENOMIC DNA]</scope>
    <source>
        <strain evidence="2 3">R1DC41</strain>
    </source>
</reference>
<keyword evidence="3" id="KW-1185">Reference proteome</keyword>
<keyword evidence="1" id="KW-0812">Transmembrane</keyword>
<feature type="transmembrane region" description="Helical" evidence="1">
    <location>
        <begin position="18"/>
        <end position="37"/>
    </location>
</feature>
<proteinExistence type="predicted"/>
<dbReference type="KEGG" id="mcui:G8O30_02960"/>
<name>A0A7S8C9S0_9BACI</name>
<gene>
    <name evidence="2" type="ORF">G8O30_02960</name>
</gene>
<dbReference type="EMBL" id="CP049742">
    <property type="protein sequence ID" value="QPC45987.1"/>
    <property type="molecule type" value="Genomic_DNA"/>
</dbReference>
<dbReference type="Proteomes" id="UP000593626">
    <property type="component" value="Chromosome"/>
</dbReference>